<dbReference type="PANTHER" id="PTHR33371">
    <property type="entry name" value="INTERMEMBRANE PHOSPHOLIPID TRANSPORT SYSTEM BINDING PROTEIN MLAD-RELATED"/>
    <property type="match status" value="1"/>
</dbReference>
<organism evidence="3 4">
    <name type="scientific">Mesonia ostreae</name>
    <dbReference type="NCBI Taxonomy" id="861110"/>
    <lineage>
        <taxon>Bacteria</taxon>
        <taxon>Pseudomonadati</taxon>
        <taxon>Bacteroidota</taxon>
        <taxon>Flavobacteriia</taxon>
        <taxon>Flavobacteriales</taxon>
        <taxon>Flavobacteriaceae</taxon>
        <taxon>Mesonia</taxon>
    </lineage>
</organism>
<reference evidence="4" key="1">
    <citation type="submission" date="2023-07" db="EMBL/GenBank/DDBJ databases">
        <title>Isolating and identifying novel microbial strains from the Mariana Trench.</title>
        <authorList>
            <person name="Fu H."/>
        </authorList>
    </citation>
    <scope>NUCLEOTIDE SEQUENCE [LARGE SCALE GENOMIC DNA]</scope>
    <source>
        <strain evidence="4">T-y2</strain>
    </source>
</reference>
<dbReference type="PANTHER" id="PTHR33371:SF4">
    <property type="entry name" value="INTERMEMBRANE PHOSPHOLIPID TRANSPORT SYSTEM BINDING PROTEIN MLAD"/>
    <property type="match status" value="1"/>
</dbReference>
<dbReference type="Pfam" id="PF02470">
    <property type="entry name" value="MlaD"/>
    <property type="match status" value="1"/>
</dbReference>
<proteinExistence type="predicted"/>
<evidence type="ECO:0000313" key="3">
    <source>
        <dbReference type="EMBL" id="MDT0294357.1"/>
    </source>
</evidence>
<feature type="domain" description="Mce/MlaD" evidence="2">
    <location>
        <begin position="37"/>
        <end position="112"/>
    </location>
</feature>
<sequence length="322" mass="35439">MKITKEVKTALLAIVAIALLIFGYSFLKGNNLLKSDRTFYATYNEVEGLAKSSAVTINGIKVGSVTDISFLNKKGRVLVTMSIEDDFEFTTESVARIYGGSLIGGKTMAIIPHYNGDRAKSGDTLVGDIEEGLLELVNDRLTPLQKKVESAIVSADSLLFAINDVLDKETRDNLKKTFANLNTTVESFNGVADNANNVLGNVNNILGNNEQKLNRTFTNLDEISGNFNKFSDSIAKIDLNKMVADFEGVIADFQKISNDLNDGKGTAGKLLKDDKVYDNMDRATKQLEELLQDIKLNPKRYVHFSVFGKNAGKYKEPKDSLK</sequence>
<name>A0ABU2KI40_9FLAO</name>
<keyword evidence="1" id="KW-0812">Transmembrane</keyword>
<accession>A0ABU2KI40</accession>
<evidence type="ECO:0000313" key="4">
    <source>
        <dbReference type="Proteomes" id="UP001182991"/>
    </source>
</evidence>
<dbReference type="Proteomes" id="UP001182991">
    <property type="component" value="Unassembled WGS sequence"/>
</dbReference>
<feature type="transmembrane region" description="Helical" evidence="1">
    <location>
        <begin position="7"/>
        <end position="27"/>
    </location>
</feature>
<gene>
    <name evidence="3" type="ORF">RLT85_06890</name>
</gene>
<protein>
    <submittedName>
        <fullName evidence="3">MlaD family protein</fullName>
    </submittedName>
</protein>
<dbReference type="InterPro" id="IPR003399">
    <property type="entry name" value="Mce/MlaD"/>
</dbReference>
<dbReference type="InterPro" id="IPR052336">
    <property type="entry name" value="MlaD_Phospholipid_Transporter"/>
</dbReference>
<dbReference type="EMBL" id="JAVRBG010000005">
    <property type="protein sequence ID" value="MDT0294357.1"/>
    <property type="molecule type" value="Genomic_DNA"/>
</dbReference>
<keyword evidence="4" id="KW-1185">Reference proteome</keyword>
<evidence type="ECO:0000259" key="2">
    <source>
        <dbReference type="Pfam" id="PF02470"/>
    </source>
</evidence>
<evidence type="ECO:0000256" key="1">
    <source>
        <dbReference type="SAM" id="Phobius"/>
    </source>
</evidence>
<comment type="caution">
    <text evidence="3">The sequence shown here is derived from an EMBL/GenBank/DDBJ whole genome shotgun (WGS) entry which is preliminary data.</text>
</comment>
<keyword evidence="1" id="KW-1133">Transmembrane helix</keyword>
<keyword evidence="1" id="KW-0472">Membrane</keyword>
<dbReference type="RefSeq" id="WP_311401307.1">
    <property type="nucleotide sequence ID" value="NZ_JAVRBG010000005.1"/>
</dbReference>